<dbReference type="RefSeq" id="WP_260749053.1">
    <property type="nucleotide sequence ID" value="NZ_CP092109.1"/>
</dbReference>
<name>A0ABY5ZRX6_9BACT</name>
<dbReference type="Proteomes" id="UP001060414">
    <property type="component" value="Chromosome"/>
</dbReference>
<evidence type="ECO:0000313" key="2">
    <source>
        <dbReference type="Proteomes" id="UP001060414"/>
    </source>
</evidence>
<accession>A0ABY5ZRX6</accession>
<reference evidence="1" key="1">
    <citation type="journal article" date="2022" name="Environ. Microbiol.">
        <title>Geoalkalibacter halelectricus SAP #1 sp. nov. possessing extracellular electron transfer and mineral#reducing capabilities from a haloalkaline environment.</title>
        <authorList>
            <person name="Yadav S."/>
            <person name="Singh R."/>
            <person name="Sundharam S.S."/>
            <person name="Chaudhary S."/>
            <person name="Krishnamurthi S."/>
            <person name="Patil S.A."/>
        </authorList>
    </citation>
    <scope>NUCLEOTIDE SEQUENCE</scope>
    <source>
        <strain evidence="1">SAP-1</strain>
    </source>
</reference>
<keyword evidence="2" id="KW-1185">Reference proteome</keyword>
<organism evidence="1 2">
    <name type="scientific">Geoalkalibacter halelectricus</name>
    <dbReference type="NCBI Taxonomy" id="2847045"/>
    <lineage>
        <taxon>Bacteria</taxon>
        <taxon>Pseudomonadati</taxon>
        <taxon>Thermodesulfobacteriota</taxon>
        <taxon>Desulfuromonadia</taxon>
        <taxon>Desulfuromonadales</taxon>
        <taxon>Geoalkalibacteraceae</taxon>
        <taxon>Geoalkalibacter</taxon>
    </lineage>
</organism>
<dbReference type="EMBL" id="CP092109">
    <property type="protein sequence ID" value="UWZ80692.1"/>
    <property type="molecule type" value="Genomic_DNA"/>
</dbReference>
<dbReference type="InterPro" id="IPR019089">
    <property type="entry name" value="Cas_GSU0054"/>
</dbReference>
<dbReference type="Pfam" id="PF09609">
    <property type="entry name" value="Cas_GSU0054"/>
    <property type="match status" value="2"/>
</dbReference>
<sequence>MFALGIRYLMGWAMAAADGARKEGAEWPPHPDRVFMALAAAWFETGEDPQEGEVLQWLELLQPPGIWASPKEDRVPTTSYVPVNDTSVATSKTVSILCSTTEASLGKLKEAGLALLPEFRSRQPRGFPVAIPHHPVVYLVWPDDLPVAHRQALETLSRKVTSIGHSASLVQMWLTDEPPRPNLVPKNGISQHRLRVFGPGRLNYLRERCNRVAVICYLELEEQIKRAKGRDKKALQNLQNERFPGGSPVSLRPEPGLWQGYNVPVSAPAVSVQGSLFDPRLVILKIAGRRLSLPVTLKLTEALRGALFAACPDPIPEWLSGHTADGAPSKNPHLGLIPLPFAGADHADGRLMGIALVLPKNLDPAEVDRILTPWLWNVETGEARRNRLFDGQWLECTVELETSETPPTNLKLETWTASSRRWATVTPVVLDRHFDGAKKWELAAESVKVGCERIGLPRPGDVLLHPVSMIQGVPRANEFPRLTRKKDGGRMHHAHAIITFDEVVQGPIMVGAGRFRGYGFCRPLTQGGGDHG</sequence>
<protein>
    <submittedName>
        <fullName evidence="1">Type I-U CRISPR-associated protein Csb2</fullName>
    </submittedName>
</protein>
<proteinExistence type="predicted"/>
<dbReference type="NCBIfam" id="TIGR02165">
    <property type="entry name" value="cas5_6_GSU0054"/>
    <property type="match status" value="1"/>
</dbReference>
<gene>
    <name evidence="1" type="primary">csb2</name>
    <name evidence="1" type="ORF">L9S41_04645</name>
</gene>
<evidence type="ECO:0000313" key="1">
    <source>
        <dbReference type="EMBL" id="UWZ80692.1"/>
    </source>
</evidence>